<dbReference type="eggNOG" id="ENOG502QU6E">
    <property type="taxonomic scope" value="Eukaryota"/>
</dbReference>
<evidence type="ECO:0000313" key="3">
    <source>
        <dbReference type="Proteomes" id="UP000008827"/>
    </source>
</evidence>
<dbReference type="SUPFAM" id="SSF52540">
    <property type="entry name" value="P-loop containing nucleoside triphosphate hydrolases"/>
    <property type="match status" value="1"/>
</dbReference>
<dbReference type="InterPro" id="IPR027417">
    <property type="entry name" value="P-loop_NTPase"/>
</dbReference>
<reference evidence="1" key="3">
    <citation type="submission" date="2018-07" db="EMBL/GenBank/DDBJ databases">
        <title>WGS assembly of Glycine max.</title>
        <authorList>
            <person name="Schmutz J."/>
            <person name="Cannon S."/>
            <person name="Schlueter J."/>
            <person name="Ma J."/>
            <person name="Mitros T."/>
            <person name="Nelson W."/>
            <person name="Hyten D."/>
            <person name="Song Q."/>
            <person name="Thelen J."/>
            <person name="Cheng J."/>
            <person name="Xu D."/>
            <person name="Hellsten U."/>
            <person name="May G."/>
            <person name="Yu Y."/>
            <person name="Sakurai T."/>
            <person name="Umezawa T."/>
            <person name="Bhattacharyya M."/>
            <person name="Sandhu D."/>
            <person name="Valliyodan B."/>
            <person name="Lindquist E."/>
            <person name="Peto M."/>
            <person name="Grant D."/>
            <person name="Shu S."/>
            <person name="Goodstein D."/>
            <person name="Barry K."/>
            <person name="Futrell-Griggs M."/>
            <person name="Abernathy B."/>
            <person name="Du J."/>
            <person name="Tian Z."/>
            <person name="Zhu L."/>
            <person name="Gill N."/>
            <person name="Joshi T."/>
            <person name="Libault M."/>
            <person name="Sethuraman A."/>
            <person name="Zhang X."/>
            <person name="Shinozaki K."/>
            <person name="Nguyen H."/>
            <person name="Wing R."/>
            <person name="Cregan P."/>
            <person name="Specht J."/>
            <person name="Grimwood J."/>
            <person name="Rokhsar D."/>
            <person name="Stacey G."/>
            <person name="Shoemaker R."/>
            <person name="Jackson S."/>
        </authorList>
    </citation>
    <scope>NUCLEOTIDE SEQUENCE</scope>
    <source>
        <tissue evidence="1">Callus</tissue>
    </source>
</reference>
<dbReference type="EnsemblPlants" id="KRH45091">
    <property type="protein sequence ID" value="KRH45091"/>
    <property type="gene ID" value="GLYMA_08G250200"/>
</dbReference>
<sequence length="257" mass="29597">MGNERLDTNYVVPQWMPQFKCRSEARTLIVLDDVWTLSVVDQLMCRIPGCKFLVKSIPLAANENLVKQAVTECGRLPLALKGQSIGESHEINLIDRMAISINYLPEKIKECYLDLCCFLEDKKIPLDVLINMWVEIHDIPETKAYAIVIELSKKKNLLTLLKKARATGTYSSCFEILVTQHDELRDLTLNLRNHESIDERRLFVMSKRENGMPKEWLIYRHKSFEAQIVSIHTGEMKEVDCSNLKFPKAEVLTITTT</sequence>
<dbReference type="AlphaFoldDB" id="K7L8R0"/>
<dbReference type="EMBL" id="CM000841">
    <property type="protein sequence ID" value="KRH45091.1"/>
    <property type="molecule type" value="Genomic_DNA"/>
</dbReference>
<gene>
    <name evidence="1" type="ORF">GLYMA_08G250200</name>
</gene>
<dbReference type="Gene3D" id="1.10.10.10">
    <property type="entry name" value="Winged helix-like DNA-binding domain superfamily/Winged helix DNA-binding domain"/>
    <property type="match status" value="1"/>
</dbReference>
<dbReference type="InParanoid" id="K7L8R0"/>
<dbReference type="OMA" id="NHESIDE"/>
<reference evidence="2" key="2">
    <citation type="submission" date="2018-02" db="UniProtKB">
        <authorList>
            <consortium name="EnsemblPlants"/>
        </authorList>
    </citation>
    <scope>IDENTIFICATION</scope>
    <source>
        <strain evidence="2">Williams 82</strain>
    </source>
</reference>
<dbReference type="PaxDb" id="3847-GLYMA08G27613.1"/>
<keyword evidence="3" id="KW-1185">Reference proteome</keyword>
<reference evidence="1 2" key="1">
    <citation type="journal article" date="2010" name="Nature">
        <title>Genome sequence of the palaeopolyploid soybean.</title>
        <authorList>
            <person name="Schmutz J."/>
            <person name="Cannon S.B."/>
            <person name="Schlueter J."/>
            <person name="Ma J."/>
            <person name="Mitros T."/>
            <person name="Nelson W."/>
            <person name="Hyten D.L."/>
            <person name="Song Q."/>
            <person name="Thelen J.J."/>
            <person name="Cheng J."/>
            <person name="Xu D."/>
            <person name="Hellsten U."/>
            <person name="May G.D."/>
            <person name="Yu Y."/>
            <person name="Sakurai T."/>
            <person name="Umezawa T."/>
            <person name="Bhattacharyya M.K."/>
            <person name="Sandhu D."/>
            <person name="Valliyodan B."/>
            <person name="Lindquist E."/>
            <person name="Peto M."/>
            <person name="Grant D."/>
            <person name="Shu S."/>
            <person name="Goodstein D."/>
            <person name="Barry K."/>
            <person name="Futrell-Griggs M."/>
            <person name="Abernathy B."/>
            <person name="Du J."/>
            <person name="Tian Z."/>
            <person name="Zhu L."/>
            <person name="Gill N."/>
            <person name="Joshi T."/>
            <person name="Libault M."/>
            <person name="Sethuraman A."/>
            <person name="Zhang X.-C."/>
            <person name="Shinozaki K."/>
            <person name="Nguyen H.T."/>
            <person name="Wing R.A."/>
            <person name="Cregan P."/>
            <person name="Specht J."/>
            <person name="Grimwood J."/>
            <person name="Rokhsar D."/>
            <person name="Stacey G."/>
            <person name="Shoemaker R.C."/>
            <person name="Jackson S.A."/>
        </authorList>
    </citation>
    <scope>NUCLEOTIDE SEQUENCE [LARGE SCALE GENOMIC DNA]</scope>
    <source>
        <strain evidence="2">cv. Williams 82</strain>
        <tissue evidence="1">Callus</tissue>
    </source>
</reference>
<organism evidence="2">
    <name type="scientific">Glycine max</name>
    <name type="common">Soybean</name>
    <name type="synonym">Glycine hispida</name>
    <dbReference type="NCBI Taxonomy" id="3847"/>
    <lineage>
        <taxon>Eukaryota</taxon>
        <taxon>Viridiplantae</taxon>
        <taxon>Streptophyta</taxon>
        <taxon>Embryophyta</taxon>
        <taxon>Tracheophyta</taxon>
        <taxon>Spermatophyta</taxon>
        <taxon>Magnoliopsida</taxon>
        <taxon>eudicotyledons</taxon>
        <taxon>Gunneridae</taxon>
        <taxon>Pentapetalae</taxon>
        <taxon>rosids</taxon>
        <taxon>fabids</taxon>
        <taxon>Fabales</taxon>
        <taxon>Fabaceae</taxon>
        <taxon>Papilionoideae</taxon>
        <taxon>50 kb inversion clade</taxon>
        <taxon>NPAAA clade</taxon>
        <taxon>indigoferoid/millettioid clade</taxon>
        <taxon>Phaseoleae</taxon>
        <taxon>Glycine</taxon>
        <taxon>Glycine subgen. Soja</taxon>
    </lineage>
</organism>
<dbReference type="Proteomes" id="UP000008827">
    <property type="component" value="Chromosome 8"/>
</dbReference>
<dbReference type="HOGENOM" id="CLU_1083421_0_0_1"/>
<name>K7L8R0_SOYBN</name>
<evidence type="ECO:0000313" key="2">
    <source>
        <dbReference type="EnsemblPlants" id="KRH45091"/>
    </source>
</evidence>
<dbReference type="InterPro" id="IPR036388">
    <property type="entry name" value="WH-like_DNA-bd_sf"/>
</dbReference>
<evidence type="ECO:0008006" key="4">
    <source>
        <dbReference type="Google" id="ProtNLM"/>
    </source>
</evidence>
<dbReference type="Gramene" id="KRH45091">
    <property type="protein sequence ID" value="KRH45091"/>
    <property type="gene ID" value="GLYMA_08G250200"/>
</dbReference>
<accession>K7L8R0</accession>
<protein>
    <recommendedName>
        <fullName evidence="4">NB-ARC domain-containing protein</fullName>
    </recommendedName>
</protein>
<proteinExistence type="predicted"/>
<evidence type="ECO:0000313" key="1">
    <source>
        <dbReference type="EMBL" id="KRH45091.1"/>
    </source>
</evidence>